<keyword evidence="3" id="KW-1185">Reference proteome</keyword>
<evidence type="ECO:0000313" key="2">
    <source>
        <dbReference type="EMBL" id="MFI7588184.1"/>
    </source>
</evidence>
<dbReference type="PANTHER" id="PTHR33973:SF4">
    <property type="entry name" value="OS07G0153300 PROTEIN"/>
    <property type="match status" value="1"/>
</dbReference>
<evidence type="ECO:0000256" key="1">
    <source>
        <dbReference type="SAM" id="MobiDB-lite"/>
    </source>
</evidence>
<sequence>MNPFDPQPAALYSVEIAHARTAPLRNVFRYRSYLWLVDLDALPVLPRALRPLARFRAADHFEGAGTTIRARLDAYLATQGVDLRGGRVLMAASARVLGYVFNPLSVFWCHDPSGDLVCVVAEVHNTYGQCHPYLVRTDARGGAETPKAFYVSPFEPVEGTYRMSLPEPGETLELVVTLHRPSPPDGGPPAPPFVATVRGRRRPATAGTLLALAVRSPLAPLVGALRIRRQGIALWLRGLPVVPRPGTTRPDPSAERQEAVR</sequence>
<protein>
    <submittedName>
        <fullName evidence="2">DUF1365 domain-containing protein</fullName>
    </submittedName>
</protein>
<comment type="caution">
    <text evidence="2">The sequence shown here is derived from an EMBL/GenBank/DDBJ whole genome shotgun (WGS) entry which is preliminary data.</text>
</comment>
<dbReference type="Proteomes" id="UP001612915">
    <property type="component" value="Unassembled WGS sequence"/>
</dbReference>
<feature type="region of interest" description="Disordered" evidence="1">
    <location>
        <begin position="241"/>
        <end position="261"/>
    </location>
</feature>
<accession>A0ABW8AP81</accession>
<reference evidence="2 3" key="1">
    <citation type="submission" date="2024-10" db="EMBL/GenBank/DDBJ databases">
        <title>The Natural Products Discovery Center: Release of the First 8490 Sequenced Strains for Exploring Actinobacteria Biosynthetic Diversity.</title>
        <authorList>
            <person name="Kalkreuter E."/>
            <person name="Kautsar S.A."/>
            <person name="Yang D."/>
            <person name="Bader C.D."/>
            <person name="Teijaro C.N."/>
            <person name="Fluegel L."/>
            <person name="Davis C.M."/>
            <person name="Simpson J.R."/>
            <person name="Lauterbach L."/>
            <person name="Steele A.D."/>
            <person name="Gui C."/>
            <person name="Meng S."/>
            <person name="Li G."/>
            <person name="Viehrig K."/>
            <person name="Ye F."/>
            <person name="Su P."/>
            <person name="Kiefer A.F."/>
            <person name="Nichols A."/>
            <person name="Cepeda A.J."/>
            <person name="Yan W."/>
            <person name="Fan B."/>
            <person name="Jiang Y."/>
            <person name="Adhikari A."/>
            <person name="Zheng C.-J."/>
            <person name="Schuster L."/>
            <person name="Cowan T.M."/>
            <person name="Smanski M.J."/>
            <person name="Chevrette M.G."/>
            <person name="De Carvalho L.P.S."/>
            <person name="Shen B."/>
        </authorList>
    </citation>
    <scope>NUCLEOTIDE SEQUENCE [LARGE SCALE GENOMIC DNA]</scope>
    <source>
        <strain evidence="2 3">NPDC049639</strain>
    </source>
</reference>
<dbReference type="PANTHER" id="PTHR33973">
    <property type="entry name" value="OS07G0153300 PROTEIN"/>
    <property type="match status" value="1"/>
</dbReference>
<dbReference type="InterPro" id="IPR010775">
    <property type="entry name" value="DUF1365"/>
</dbReference>
<gene>
    <name evidence="2" type="ORF">ACIB24_14035</name>
</gene>
<name>A0ABW8AP81_9ACTN</name>
<dbReference type="Pfam" id="PF07103">
    <property type="entry name" value="DUF1365"/>
    <property type="match status" value="1"/>
</dbReference>
<proteinExistence type="predicted"/>
<dbReference type="EMBL" id="JBITLV010000004">
    <property type="protein sequence ID" value="MFI7588184.1"/>
    <property type="molecule type" value="Genomic_DNA"/>
</dbReference>
<organism evidence="2 3">
    <name type="scientific">Spongisporangium articulatum</name>
    <dbReference type="NCBI Taxonomy" id="3362603"/>
    <lineage>
        <taxon>Bacteria</taxon>
        <taxon>Bacillati</taxon>
        <taxon>Actinomycetota</taxon>
        <taxon>Actinomycetes</taxon>
        <taxon>Kineosporiales</taxon>
        <taxon>Kineosporiaceae</taxon>
        <taxon>Spongisporangium</taxon>
    </lineage>
</organism>
<feature type="compositionally biased region" description="Basic and acidic residues" evidence="1">
    <location>
        <begin position="252"/>
        <end position="261"/>
    </location>
</feature>
<evidence type="ECO:0000313" key="3">
    <source>
        <dbReference type="Proteomes" id="UP001612915"/>
    </source>
</evidence>
<dbReference type="RefSeq" id="WP_398281290.1">
    <property type="nucleotide sequence ID" value="NZ_JBITLV010000004.1"/>
</dbReference>